<keyword evidence="6 12" id="KW-0654">Proteoglycan</keyword>
<evidence type="ECO:0000256" key="5">
    <source>
        <dbReference type="ARBA" id="ARBA00022729"/>
    </source>
</evidence>
<evidence type="ECO:0000256" key="9">
    <source>
        <dbReference type="ARBA" id="ARBA00023207"/>
    </source>
</evidence>
<dbReference type="GO" id="GO:1905475">
    <property type="term" value="P:regulation of protein localization to membrane"/>
    <property type="evidence" value="ECO:0007669"/>
    <property type="project" value="TreeGrafter"/>
</dbReference>
<keyword evidence="4 12" id="KW-0336">GPI-anchor</keyword>
<evidence type="ECO:0000256" key="1">
    <source>
        <dbReference type="ARBA" id="ARBA00004609"/>
    </source>
</evidence>
<dbReference type="Pfam" id="PF01153">
    <property type="entry name" value="Glypican"/>
    <property type="match status" value="1"/>
</dbReference>
<evidence type="ECO:0000256" key="3">
    <source>
        <dbReference type="ARBA" id="ARBA00022475"/>
    </source>
</evidence>
<evidence type="ECO:0000256" key="11">
    <source>
        <dbReference type="RuleBase" id="RU003518"/>
    </source>
</evidence>
<dbReference type="AlphaFoldDB" id="A0A8B7PJ53"/>
<sequence length="194" mass="21567">AMVTVGDRLLNPFNIENVVRPINLQISDAVMNFQLAGANISNMVRNSSINCLHLLLCVSYLACVLTYMDSLQPFGDVPAKFGGSIKRSFVALRTFVRGLNTSTSVVNNLLKVNPSVSCVRELMRLTHCSTCQGLPDVRPCLPYCLHVHTHCLHHLQQFSADWKSFVDAMVTVGDRLLNPFNIENVVRPINLQIS</sequence>
<dbReference type="PANTHER" id="PTHR10822">
    <property type="entry name" value="GLYPICAN"/>
    <property type="match status" value="1"/>
</dbReference>
<reference evidence="14" key="1">
    <citation type="submission" date="2025-08" db="UniProtKB">
        <authorList>
            <consortium name="RefSeq"/>
        </authorList>
    </citation>
    <scope>IDENTIFICATION</scope>
</reference>
<keyword evidence="5" id="KW-0732">Signal</keyword>
<accession>A0A8B7PJ53</accession>
<dbReference type="GO" id="GO:0005886">
    <property type="term" value="C:plasma membrane"/>
    <property type="evidence" value="ECO:0007669"/>
    <property type="project" value="UniProtKB-SubCell"/>
</dbReference>
<evidence type="ECO:0000256" key="7">
    <source>
        <dbReference type="ARBA" id="ARBA00023136"/>
    </source>
</evidence>
<feature type="non-terminal residue" evidence="14">
    <location>
        <position position="1"/>
    </location>
</feature>
<dbReference type="PANTHER" id="PTHR10822:SF30">
    <property type="entry name" value="DALLY-LIKE, ISOFORM A"/>
    <property type="match status" value="1"/>
</dbReference>
<feature type="non-terminal residue" evidence="14">
    <location>
        <position position="194"/>
    </location>
</feature>
<evidence type="ECO:0000313" key="13">
    <source>
        <dbReference type="Proteomes" id="UP000694843"/>
    </source>
</evidence>
<keyword evidence="8" id="KW-0325">Glycoprotein</keyword>
<gene>
    <name evidence="14" type="primary">LOC108680955</name>
</gene>
<keyword evidence="7 12" id="KW-0472">Membrane</keyword>
<keyword evidence="9 12" id="KW-0357">Heparan sulfate</keyword>
<dbReference type="OrthoDB" id="10010764at2759"/>
<dbReference type="GO" id="GO:0045202">
    <property type="term" value="C:synapse"/>
    <property type="evidence" value="ECO:0007669"/>
    <property type="project" value="TreeGrafter"/>
</dbReference>
<comment type="function">
    <text evidence="12">Cell surface proteoglycan.</text>
</comment>
<dbReference type="RefSeq" id="XP_018025376.1">
    <property type="nucleotide sequence ID" value="XM_018169887.1"/>
</dbReference>
<dbReference type="GO" id="GO:0009966">
    <property type="term" value="P:regulation of signal transduction"/>
    <property type="evidence" value="ECO:0007669"/>
    <property type="project" value="InterPro"/>
</dbReference>
<comment type="similarity">
    <text evidence="2 11">Belongs to the glypican family.</text>
</comment>
<dbReference type="KEGG" id="hazt:108680955"/>
<evidence type="ECO:0000256" key="2">
    <source>
        <dbReference type="ARBA" id="ARBA00010260"/>
    </source>
</evidence>
<evidence type="ECO:0000313" key="14">
    <source>
        <dbReference type="RefSeq" id="XP_018025376.1"/>
    </source>
</evidence>
<protein>
    <submittedName>
        <fullName evidence="14">Glypican-4</fullName>
    </submittedName>
</protein>
<dbReference type="GO" id="GO:0098552">
    <property type="term" value="C:side of membrane"/>
    <property type="evidence" value="ECO:0007669"/>
    <property type="project" value="UniProtKB-KW"/>
</dbReference>
<evidence type="ECO:0000256" key="12">
    <source>
        <dbReference type="RuleBase" id="RU003519"/>
    </source>
</evidence>
<dbReference type="Proteomes" id="UP000694843">
    <property type="component" value="Unplaced"/>
</dbReference>
<evidence type="ECO:0000256" key="8">
    <source>
        <dbReference type="ARBA" id="ARBA00023180"/>
    </source>
</evidence>
<evidence type="ECO:0000256" key="10">
    <source>
        <dbReference type="ARBA" id="ARBA00023288"/>
    </source>
</evidence>
<keyword evidence="13" id="KW-1185">Reference proteome</keyword>
<organism evidence="13 14">
    <name type="scientific">Hyalella azteca</name>
    <name type="common">Amphipod</name>
    <dbReference type="NCBI Taxonomy" id="294128"/>
    <lineage>
        <taxon>Eukaryota</taxon>
        <taxon>Metazoa</taxon>
        <taxon>Ecdysozoa</taxon>
        <taxon>Arthropoda</taxon>
        <taxon>Crustacea</taxon>
        <taxon>Multicrustacea</taxon>
        <taxon>Malacostraca</taxon>
        <taxon>Eumalacostraca</taxon>
        <taxon>Peracarida</taxon>
        <taxon>Amphipoda</taxon>
        <taxon>Senticaudata</taxon>
        <taxon>Talitrida</taxon>
        <taxon>Talitroidea</taxon>
        <taxon>Hyalellidae</taxon>
        <taxon>Hyalella</taxon>
    </lineage>
</organism>
<dbReference type="GeneID" id="108680955"/>
<evidence type="ECO:0000256" key="6">
    <source>
        <dbReference type="ARBA" id="ARBA00022974"/>
    </source>
</evidence>
<name>A0A8B7PJ53_HYAAZ</name>
<comment type="subcellular location">
    <subcellularLocation>
        <location evidence="1 12">Cell membrane</location>
        <topology evidence="1 12">Lipid-anchor</topology>
        <topology evidence="1 12">GPI-anchor</topology>
    </subcellularLocation>
</comment>
<proteinExistence type="inferred from homology"/>
<dbReference type="GO" id="GO:0005576">
    <property type="term" value="C:extracellular region"/>
    <property type="evidence" value="ECO:0007669"/>
    <property type="project" value="TreeGrafter"/>
</dbReference>
<keyword evidence="3" id="KW-1003">Cell membrane</keyword>
<dbReference type="GO" id="GO:0009986">
    <property type="term" value="C:cell surface"/>
    <property type="evidence" value="ECO:0007669"/>
    <property type="project" value="TreeGrafter"/>
</dbReference>
<dbReference type="GO" id="GO:0016477">
    <property type="term" value="P:cell migration"/>
    <property type="evidence" value="ECO:0007669"/>
    <property type="project" value="TreeGrafter"/>
</dbReference>
<dbReference type="InterPro" id="IPR001863">
    <property type="entry name" value="Glypican"/>
</dbReference>
<keyword evidence="10 12" id="KW-0449">Lipoprotein</keyword>
<evidence type="ECO:0000256" key="4">
    <source>
        <dbReference type="ARBA" id="ARBA00022622"/>
    </source>
</evidence>